<dbReference type="SUPFAM" id="SSF159245">
    <property type="entry name" value="AttH-like"/>
    <property type="match status" value="1"/>
</dbReference>
<accession>A0A317W882</accession>
<evidence type="ECO:0000313" key="3">
    <source>
        <dbReference type="Proteomes" id="UP000247233"/>
    </source>
</evidence>
<dbReference type="STRING" id="1448321.A0A317W882"/>
<dbReference type="InterPro" id="IPR053112">
    <property type="entry name" value="Fungal_Dehydratase/Hydratase"/>
</dbReference>
<dbReference type="EMBL" id="MSFL01000012">
    <property type="protein sequence ID" value="PWY82125.1"/>
    <property type="molecule type" value="Genomic_DNA"/>
</dbReference>
<feature type="chain" id="PRO_5016244937" description="AttH domain-containing protein" evidence="1">
    <location>
        <begin position="19"/>
        <end position="345"/>
    </location>
</feature>
<keyword evidence="3" id="KW-1185">Reference proteome</keyword>
<evidence type="ECO:0000313" key="2">
    <source>
        <dbReference type="EMBL" id="PWY82125.1"/>
    </source>
</evidence>
<dbReference type="AlphaFoldDB" id="A0A317W882"/>
<dbReference type="Pfam" id="PF17186">
    <property type="entry name" value="Lipocalin_9"/>
    <property type="match status" value="1"/>
</dbReference>
<dbReference type="PANTHER" id="PTHR40617:SF1">
    <property type="entry name" value="ATTH DOMAIN-CONTAINING PROTEIN-RELATED"/>
    <property type="match status" value="1"/>
</dbReference>
<reference evidence="2 3" key="1">
    <citation type="submission" date="2016-12" db="EMBL/GenBank/DDBJ databases">
        <title>The genomes of Aspergillus section Nigri reveals drivers in fungal speciation.</title>
        <authorList>
            <consortium name="DOE Joint Genome Institute"/>
            <person name="Vesth T.C."/>
            <person name="Nybo J."/>
            <person name="Theobald S."/>
            <person name="Brandl J."/>
            <person name="Frisvad J.C."/>
            <person name="Nielsen K.F."/>
            <person name="Lyhne E.K."/>
            <person name="Kogle M.E."/>
            <person name="Kuo A."/>
            <person name="Riley R."/>
            <person name="Clum A."/>
            <person name="Nolan M."/>
            <person name="Lipzen A."/>
            <person name="Salamov A."/>
            <person name="Henrissat B."/>
            <person name="Wiebenga A."/>
            <person name="De Vries R.P."/>
            <person name="Grigoriev I.V."/>
            <person name="Mortensen U.H."/>
            <person name="Andersen M.R."/>
            <person name="Baker S.E."/>
        </authorList>
    </citation>
    <scope>NUCLEOTIDE SEQUENCE [LARGE SCALE GENOMIC DNA]</scope>
    <source>
        <strain evidence="2 3">CBS 117.55</strain>
    </source>
</reference>
<dbReference type="Gene3D" id="2.40.370.10">
    <property type="entry name" value="AttH-like domain"/>
    <property type="match status" value="2"/>
</dbReference>
<evidence type="ECO:0008006" key="4">
    <source>
        <dbReference type="Google" id="ProtNLM"/>
    </source>
</evidence>
<sequence>MRLAGLMWLWPVIATVTAITSASTNLYNFQPENATSIWEQNKIPILFSLNETQRTSYNGSWWTSSYLTTEDSQQYFVFSQFMTGNNNQSIYRSSVLDLADLSYSYSIVAGNGTTASKRLLIQAEDNGFEALSDDNIARMRTWSNNDNTTFDITWNATSVALVDGGTGSFALSSSTSYQWGLPGCRTAGTLTIDETEKTIDPTNSMTWYDRQWGTTGVSSSISALNWTWHELHLPNTADKLSIWAIDDNGSPTARFATIRARDGSQYVVPATFTPDYGRTYESSNTGTVYPLDWTVEIGNWGSLRISSVAEDQEVAGSTKAQTIYEGFVTFVGDFNNQAVAGYGLV</sequence>
<dbReference type="RefSeq" id="XP_025399390.1">
    <property type="nucleotide sequence ID" value="XM_025547112.1"/>
</dbReference>
<feature type="signal peptide" evidence="1">
    <location>
        <begin position="1"/>
        <end position="18"/>
    </location>
</feature>
<dbReference type="GeneID" id="37069349"/>
<keyword evidence="1" id="KW-0732">Signal</keyword>
<proteinExistence type="predicted"/>
<dbReference type="OrthoDB" id="5295747at2759"/>
<dbReference type="InterPro" id="IPR023374">
    <property type="entry name" value="AttH-like_dom_sf"/>
</dbReference>
<gene>
    <name evidence="2" type="ORF">BO70DRAFT_405343</name>
</gene>
<comment type="caution">
    <text evidence="2">The sequence shown here is derived from an EMBL/GenBank/DDBJ whole genome shotgun (WGS) entry which is preliminary data.</text>
</comment>
<dbReference type="Proteomes" id="UP000247233">
    <property type="component" value="Unassembled WGS sequence"/>
</dbReference>
<evidence type="ECO:0000256" key="1">
    <source>
        <dbReference type="SAM" id="SignalP"/>
    </source>
</evidence>
<name>A0A317W882_9EURO</name>
<dbReference type="PANTHER" id="PTHR40617">
    <property type="entry name" value="TERPENE CYCLASE ASQC"/>
    <property type="match status" value="1"/>
</dbReference>
<protein>
    <recommendedName>
        <fullName evidence="4">AttH domain-containing protein</fullName>
    </recommendedName>
</protein>
<organism evidence="2 3">
    <name type="scientific">Aspergillus heteromorphus CBS 117.55</name>
    <dbReference type="NCBI Taxonomy" id="1448321"/>
    <lineage>
        <taxon>Eukaryota</taxon>
        <taxon>Fungi</taxon>
        <taxon>Dikarya</taxon>
        <taxon>Ascomycota</taxon>
        <taxon>Pezizomycotina</taxon>
        <taxon>Eurotiomycetes</taxon>
        <taxon>Eurotiomycetidae</taxon>
        <taxon>Eurotiales</taxon>
        <taxon>Aspergillaceae</taxon>
        <taxon>Aspergillus</taxon>
        <taxon>Aspergillus subgen. Circumdati</taxon>
    </lineage>
</organism>
<dbReference type="VEuPathDB" id="FungiDB:BO70DRAFT_405343"/>